<dbReference type="Proteomes" id="UP000789508">
    <property type="component" value="Unassembled WGS sequence"/>
</dbReference>
<gene>
    <name evidence="1" type="ORF">ALEPTO_LOCUS8019</name>
</gene>
<evidence type="ECO:0000313" key="1">
    <source>
        <dbReference type="EMBL" id="CAG8598199.1"/>
    </source>
</evidence>
<evidence type="ECO:0000313" key="2">
    <source>
        <dbReference type="Proteomes" id="UP000789508"/>
    </source>
</evidence>
<protein>
    <submittedName>
        <fullName evidence="1">6650_t:CDS:1</fullName>
    </submittedName>
</protein>
<feature type="non-terminal residue" evidence="1">
    <location>
        <position position="189"/>
    </location>
</feature>
<sequence>QPQQNININHFKKEKHALNRHTSSNYYYRNYRDHGVISVVNRMPLRKPRYFRKARDENMMHHQLDSRPENLRGEYDETDCHLKNEPMSSNSESETEQDIKMELRQAGENRGSINGHFRRMTDYVPGFQETNVGIQPFDNSHSFIPLRTVGCGLSYAPMPTGSTVQVMNNDSEWSSEELQELLWQLLLSD</sequence>
<proteinExistence type="predicted"/>
<organism evidence="1 2">
    <name type="scientific">Ambispora leptoticha</name>
    <dbReference type="NCBI Taxonomy" id="144679"/>
    <lineage>
        <taxon>Eukaryota</taxon>
        <taxon>Fungi</taxon>
        <taxon>Fungi incertae sedis</taxon>
        <taxon>Mucoromycota</taxon>
        <taxon>Glomeromycotina</taxon>
        <taxon>Glomeromycetes</taxon>
        <taxon>Archaeosporales</taxon>
        <taxon>Ambisporaceae</taxon>
        <taxon>Ambispora</taxon>
    </lineage>
</organism>
<name>A0A9N9CF56_9GLOM</name>
<dbReference type="EMBL" id="CAJVPS010004031">
    <property type="protein sequence ID" value="CAG8598199.1"/>
    <property type="molecule type" value="Genomic_DNA"/>
</dbReference>
<accession>A0A9N9CF56</accession>
<reference evidence="1" key="1">
    <citation type="submission" date="2021-06" db="EMBL/GenBank/DDBJ databases">
        <authorList>
            <person name="Kallberg Y."/>
            <person name="Tangrot J."/>
            <person name="Rosling A."/>
        </authorList>
    </citation>
    <scope>NUCLEOTIDE SEQUENCE</scope>
    <source>
        <strain evidence="1">FL130A</strain>
    </source>
</reference>
<keyword evidence="2" id="KW-1185">Reference proteome</keyword>
<dbReference type="AlphaFoldDB" id="A0A9N9CF56"/>
<comment type="caution">
    <text evidence="1">The sequence shown here is derived from an EMBL/GenBank/DDBJ whole genome shotgun (WGS) entry which is preliminary data.</text>
</comment>